<evidence type="ECO:0008006" key="3">
    <source>
        <dbReference type="Google" id="ProtNLM"/>
    </source>
</evidence>
<sequence>MHTSQHSKMLGKTACIKGKLQLQDWNPNRCANSAFLQVKSKMKKIMRWRLQLACFKFDRVYRPGKTNIIADILSRITASTTFCISLGESMNLCHPGITKM</sequence>
<dbReference type="EMBL" id="BPLQ01003787">
    <property type="protein sequence ID" value="GIY03189.1"/>
    <property type="molecule type" value="Genomic_DNA"/>
</dbReference>
<comment type="caution">
    <text evidence="1">The sequence shown here is derived from an EMBL/GenBank/DDBJ whole genome shotgun (WGS) entry which is preliminary data.</text>
</comment>
<evidence type="ECO:0000313" key="2">
    <source>
        <dbReference type="Proteomes" id="UP001054837"/>
    </source>
</evidence>
<gene>
    <name evidence="1" type="ORF">CDAR_98711</name>
</gene>
<keyword evidence="2" id="KW-1185">Reference proteome</keyword>
<evidence type="ECO:0000313" key="1">
    <source>
        <dbReference type="EMBL" id="GIY03189.1"/>
    </source>
</evidence>
<proteinExistence type="predicted"/>
<accession>A0AAV4Q425</accession>
<name>A0AAV4Q425_9ARAC</name>
<dbReference type="Proteomes" id="UP001054837">
    <property type="component" value="Unassembled WGS sequence"/>
</dbReference>
<organism evidence="1 2">
    <name type="scientific">Caerostris darwini</name>
    <dbReference type="NCBI Taxonomy" id="1538125"/>
    <lineage>
        <taxon>Eukaryota</taxon>
        <taxon>Metazoa</taxon>
        <taxon>Ecdysozoa</taxon>
        <taxon>Arthropoda</taxon>
        <taxon>Chelicerata</taxon>
        <taxon>Arachnida</taxon>
        <taxon>Araneae</taxon>
        <taxon>Araneomorphae</taxon>
        <taxon>Entelegynae</taxon>
        <taxon>Araneoidea</taxon>
        <taxon>Araneidae</taxon>
        <taxon>Caerostris</taxon>
    </lineage>
</organism>
<reference evidence="1 2" key="1">
    <citation type="submission" date="2021-06" db="EMBL/GenBank/DDBJ databases">
        <title>Caerostris darwini draft genome.</title>
        <authorList>
            <person name="Kono N."/>
            <person name="Arakawa K."/>
        </authorList>
    </citation>
    <scope>NUCLEOTIDE SEQUENCE [LARGE SCALE GENOMIC DNA]</scope>
</reference>
<dbReference type="AlphaFoldDB" id="A0AAV4Q425"/>
<protein>
    <recommendedName>
        <fullName evidence="3">Reverse transcriptase RNase H-like domain-containing protein</fullName>
    </recommendedName>
</protein>